<evidence type="ECO:0000256" key="4">
    <source>
        <dbReference type="ARBA" id="ARBA00007707"/>
    </source>
</evidence>
<dbReference type="Pfam" id="PF00483">
    <property type="entry name" value="NTP_transferase"/>
    <property type="match status" value="1"/>
</dbReference>
<dbReference type="InterPro" id="IPR005835">
    <property type="entry name" value="NTP_transferase_dom"/>
</dbReference>
<comment type="pathway">
    <text evidence="20">Bacterial outer membrane biogenesis; LPS lipid A biosynthesis.</text>
</comment>
<dbReference type="InterPro" id="IPR050065">
    <property type="entry name" value="GlmU-like"/>
</dbReference>
<feature type="binding site" evidence="20">
    <location>
        <position position="72"/>
    </location>
    <ligand>
        <name>UDP-N-acetyl-alpha-D-glucosamine</name>
        <dbReference type="ChEBI" id="CHEBI:57705"/>
    </ligand>
</feature>
<evidence type="ECO:0000313" key="23">
    <source>
        <dbReference type="EMBL" id="KIH70429.1"/>
    </source>
</evidence>
<evidence type="ECO:0000259" key="22">
    <source>
        <dbReference type="Pfam" id="PF25087"/>
    </source>
</evidence>
<keyword evidence="12 20" id="KW-0133">Cell shape</keyword>
<gene>
    <name evidence="20 23" type="primary">glmU</name>
    <name evidence="24" type="ORF">F7P68_0010595</name>
    <name evidence="23" type="ORF">SN16_09215</name>
</gene>
<evidence type="ECO:0000313" key="26">
    <source>
        <dbReference type="Proteomes" id="UP000527860"/>
    </source>
</evidence>
<name>A0A0C2HFK3_9STAP</name>
<comment type="function">
    <text evidence="19 20">Catalyzes the last two sequential reactions in the de novo biosynthetic pathway for UDP-N-acetylglucosamine (UDP-GlcNAc). The C-terminal domain catalyzes the transfer of acetyl group from acetyl coenzyme A to glucosamine-1-phosphate (GlcN-1-P) to produce N-acetylglucosamine-1-phosphate (GlcNAc-1-P), which is converted into UDP-GlcNAc by the transfer of uridine 5-monophosphate (from uridine 5-triphosphate), a reaction catalyzed by the N-terminal domain.</text>
</comment>
<feature type="domain" description="Mannose-1-phosphate guanyltransferase C-terminal" evidence="22">
    <location>
        <begin position="265"/>
        <end position="343"/>
    </location>
</feature>
<keyword evidence="26" id="KW-1185">Reference proteome</keyword>
<evidence type="ECO:0000256" key="10">
    <source>
        <dbReference type="ARBA" id="ARBA00022737"/>
    </source>
</evidence>
<dbReference type="Proteomes" id="UP000527860">
    <property type="component" value="Unassembled WGS sequence"/>
</dbReference>
<dbReference type="UniPathway" id="UPA00113">
    <property type="reaction ID" value="UER00532"/>
</dbReference>
<keyword evidence="11 20" id="KW-0460">Magnesium</keyword>
<keyword evidence="14 20" id="KW-0511">Multifunctional enzyme</keyword>
<feature type="binding site" evidence="20">
    <location>
        <position position="350"/>
    </location>
    <ligand>
        <name>UDP-N-acetyl-alpha-D-glucosamine</name>
        <dbReference type="ChEBI" id="CHEBI:57705"/>
    </ligand>
</feature>
<dbReference type="GO" id="GO:0019134">
    <property type="term" value="F:glucosamine-1-phosphate N-acetyltransferase activity"/>
    <property type="evidence" value="ECO:0007669"/>
    <property type="project" value="UniProtKB-UniRule"/>
</dbReference>
<comment type="subunit">
    <text evidence="20">Homotrimer.</text>
</comment>
<keyword evidence="8 20" id="KW-0548">Nucleotidyltransferase</keyword>
<dbReference type="EC" id="2.7.7.23" evidence="20"/>
<dbReference type="SUPFAM" id="SSF51161">
    <property type="entry name" value="Trimeric LpxA-like enzymes"/>
    <property type="match status" value="1"/>
</dbReference>
<dbReference type="NCBIfam" id="TIGR01173">
    <property type="entry name" value="glmU"/>
    <property type="match status" value="1"/>
</dbReference>
<evidence type="ECO:0000256" key="7">
    <source>
        <dbReference type="ARBA" id="ARBA00022679"/>
    </source>
</evidence>
<keyword evidence="6 20" id="KW-0963">Cytoplasm</keyword>
<dbReference type="CDD" id="cd02540">
    <property type="entry name" value="GT2_GlmU_N_bac"/>
    <property type="match status" value="1"/>
</dbReference>
<dbReference type="Gene3D" id="2.160.10.10">
    <property type="entry name" value="Hexapeptide repeat proteins"/>
    <property type="match status" value="1"/>
</dbReference>
<feature type="binding site" evidence="20">
    <location>
        <position position="139"/>
    </location>
    <ligand>
        <name>UDP-N-acetyl-alpha-D-glucosamine</name>
        <dbReference type="ChEBI" id="CHEBI:57705"/>
    </ligand>
</feature>
<protein>
    <recommendedName>
        <fullName evidence="20">Bifunctional protein GlmU</fullName>
    </recommendedName>
    <domain>
        <recommendedName>
            <fullName evidence="20">UDP-N-acetylglucosamine pyrophosphorylase</fullName>
            <ecNumber evidence="20">2.7.7.23</ecNumber>
        </recommendedName>
        <alternativeName>
            <fullName evidence="20">N-acetylglucosamine-1-phosphate uridyltransferase</fullName>
        </alternativeName>
    </domain>
    <domain>
        <recommendedName>
            <fullName evidence="20">Glucosamine-1-phosphate N-acetyltransferase</fullName>
            <ecNumber evidence="20">2.3.1.157</ecNumber>
        </recommendedName>
    </domain>
</protein>
<evidence type="ECO:0000256" key="14">
    <source>
        <dbReference type="ARBA" id="ARBA00023268"/>
    </source>
</evidence>
<feature type="region of interest" description="Linker" evidence="20">
    <location>
        <begin position="230"/>
        <end position="250"/>
    </location>
</feature>
<dbReference type="GO" id="GO:0006048">
    <property type="term" value="P:UDP-N-acetylglucosamine biosynthetic process"/>
    <property type="evidence" value="ECO:0007669"/>
    <property type="project" value="UniProtKB-UniPathway"/>
</dbReference>
<dbReference type="Pfam" id="PF25087">
    <property type="entry name" value="GMPPB_C"/>
    <property type="match status" value="1"/>
</dbReference>
<evidence type="ECO:0000256" key="13">
    <source>
        <dbReference type="ARBA" id="ARBA00022984"/>
    </source>
</evidence>
<dbReference type="GO" id="GO:0003977">
    <property type="term" value="F:UDP-N-acetylglucosamine diphosphorylase activity"/>
    <property type="evidence" value="ECO:0007669"/>
    <property type="project" value="UniProtKB-UniRule"/>
</dbReference>
<dbReference type="GeneID" id="77845736"/>
<feature type="binding site" evidence="20">
    <location>
        <position position="227"/>
    </location>
    <ligand>
        <name>Mg(2+)</name>
        <dbReference type="ChEBI" id="CHEBI:18420"/>
    </ligand>
</feature>
<dbReference type="InterPro" id="IPR011004">
    <property type="entry name" value="Trimer_LpxA-like_sf"/>
</dbReference>
<keyword evidence="16 20" id="KW-0961">Cell wall biogenesis/degradation</keyword>
<dbReference type="GO" id="GO:0071555">
    <property type="term" value="P:cell wall organization"/>
    <property type="evidence" value="ECO:0007669"/>
    <property type="project" value="UniProtKB-KW"/>
</dbReference>
<dbReference type="Pfam" id="PF00132">
    <property type="entry name" value="Hexapep"/>
    <property type="match status" value="1"/>
</dbReference>
<evidence type="ECO:0000256" key="1">
    <source>
        <dbReference type="ARBA" id="ARBA00004496"/>
    </source>
</evidence>
<comment type="pathway">
    <text evidence="3 20">Nucleotide-sugar biosynthesis; UDP-N-acetyl-alpha-D-glucosamine biosynthesis; UDP-N-acetyl-alpha-D-glucosamine from N-acetyl-alpha-D-glucosamine 1-phosphate: step 1/1.</text>
</comment>
<dbReference type="EMBL" id="JXII01000007">
    <property type="protein sequence ID" value="KIH70429.1"/>
    <property type="molecule type" value="Genomic_DNA"/>
</dbReference>
<dbReference type="InterPro" id="IPR038009">
    <property type="entry name" value="GlmU_C_LbH"/>
</dbReference>
<dbReference type="PANTHER" id="PTHR43584:SF3">
    <property type="entry name" value="BIFUNCTIONAL PROTEIN GLMU"/>
    <property type="match status" value="1"/>
</dbReference>
<dbReference type="Gene3D" id="3.90.550.10">
    <property type="entry name" value="Spore Coat Polysaccharide Biosynthesis Protein SpsA, Chain A"/>
    <property type="match status" value="1"/>
</dbReference>
<evidence type="ECO:0000256" key="18">
    <source>
        <dbReference type="ARBA" id="ARBA00048493"/>
    </source>
</evidence>
<dbReference type="PROSITE" id="PS00101">
    <property type="entry name" value="HEXAPEP_TRANSFERASES"/>
    <property type="match status" value="1"/>
</dbReference>
<feature type="binding site" evidence="20">
    <location>
        <begin position="385"/>
        <end position="386"/>
    </location>
    <ligand>
        <name>acetyl-CoA</name>
        <dbReference type="ChEBI" id="CHEBI:57288"/>
    </ligand>
</feature>
<comment type="caution">
    <text evidence="23">The sequence shown here is derived from an EMBL/GenBank/DDBJ whole genome shotgun (WGS) entry which is preliminary data.</text>
</comment>
<feature type="binding site" evidence="20">
    <location>
        <position position="365"/>
    </location>
    <ligand>
        <name>UDP-N-acetyl-alpha-D-glucosamine</name>
        <dbReference type="ChEBI" id="CHEBI:57705"/>
    </ligand>
</feature>
<evidence type="ECO:0000256" key="5">
    <source>
        <dbReference type="ARBA" id="ARBA00007947"/>
    </source>
</evidence>
<evidence type="ECO:0000256" key="11">
    <source>
        <dbReference type="ARBA" id="ARBA00022842"/>
    </source>
</evidence>
<evidence type="ECO:0000256" key="16">
    <source>
        <dbReference type="ARBA" id="ARBA00023316"/>
    </source>
</evidence>
<feature type="binding site" evidence="20">
    <location>
        <position position="154"/>
    </location>
    <ligand>
        <name>UDP-N-acetyl-alpha-D-glucosamine</name>
        <dbReference type="ChEBI" id="CHEBI:57705"/>
    </ligand>
</feature>
<dbReference type="EMBL" id="JABEVU030000001">
    <property type="protein sequence ID" value="MDB0580977.1"/>
    <property type="molecule type" value="Genomic_DNA"/>
</dbReference>
<dbReference type="GO" id="GO:0008360">
    <property type="term" value="P:regulation of cell shape"/>
    <property type="evidence" value="ECO:0007669"/>
    <property type="project" value="UniProtKB-KW"/>
</dbReference>
<feature type="region of interest" description="N-acetyltransferase" evidence="20">
    <location>
        <begin position="251"/>
        <end position="453"/>
    </location>
</feature>
<evidence type="ECO:0000259" key="21">
    <source>
        <dbReference type="Pfam" id="PF00483"/>
    </source>
</evidence>
<dbReference type="GO" id="GO:0000902">
    <property type="term" value="P:cell morphogenesis"/>
    <property type="evidence" value="ECO:0007669"/>
    <property type="project" value="UniProtKB-UniRule"/>
</dbReference>
<reference evidence="23 25" key="1">
    <citation type="submission" date="2015-01" db="EMBL/GenBank/DDBJ databases">
        <title>Genome sequences of high lactate-tolerant strain Salinicoccus roseus W12 with industrial interest.</title>
        <authorList>
            <person name="Wang H."/>
            <person name="Yu B."/>
        </authorList>
    </citation>
    <scope>NUCLEOTIDE SEQUENCE [LARGE SCALE GENOMIC DNA]</scope>
    <source>
        <strain evidence="23 25">W12</strain>
    </source>
</reference>
<dbReference type="GO" id="GO:0009252">
    <property type="term" value="P:peptidoglycan biosynthetic process"/>
    <property type="evidence" value="ECO:0007669"/>
    <property type="project" value="UniProtKB-UniRule"/>
</dbReference>
<feature type="binding site" evidence="20">
    <location>
        <position position="227"/>
    </location>
    <ligand>
        <name>UDP-N-acetyl-alpha-D-glucosamine</name>
        <dbReference type="ChEBI" id="CHEBI:57705"/>
    </ligand>
</feature>
<dbReference type="NCBIfam" id="NF010934">
    <property type="entry name" value="PRK14354.1"/>
    <property type="match status" value="1"/>
</dbReference>
<keyword evidence="9 20" id="KW-0479">Metal-binding</keyword>
<comment type="pathway">
    <text evidence="2 20">Nucleotide-sugar biosynthesis; UDP-N-acetyl-alpha-D-glucosamine biosynthesis; N-acetyl-alpha-D-glucosamine 1-phosphate from alpha-D-glucosamine 6-phosphate (route II): step 2/2.</text>
</comment>
<feature type="binding site" evidence="20">
    <location>
        <position position="422"/>
    </location>
    <ligand>
        <name>acetyl-CoA</name>
        <dbReference type="ChEBI" id="CHEBI:57288"/>
    </ligand>
</feature>
<dbReference type="CDD" id="cd03353">
    <property type="entry name" value="LbH_GlmU_C"/>
    <property type="match status" value="1"/>
</dbReference>
<feature type="binding site" evidence="20">
    <location>
        <position position="332"/>
    </location>
    <ligand>
        <name>UDP-N-acetyl-alpha-D-glucosamine</name>
        <dbReference type="ChEBI" id="CHEBI:57705"/>
    </ligand>
</feature>
<evidence type="ECO:0000256" key="8">
    <source>
        <dbReference type="ARBA" id="ARBA00022695"/>
    </source>
</evidence>
<sequence length="453" mass="49786">MQTRAIILAAGKGTRMRSEKYKVLHEVCGTPMIQHVIGNLRQAGISEIYAVLGHGSETVSNYLGEQIHKTIQEKQLGTAHAVRQWKEELQHEDGHTMVVCGDTPLISETTMQAFMDYHLKTGSKATILSSRTQTPFGYGRIIRKENGSVKRIVEEKDAADAEREIKEVSSGTFIFDNRMLFEALDKVDNDNAQNEYYLPDVISIMRDRGARIEAYVTPDFEETLGINDKVALANAEAILRKRINTLHMQNGVTLIHPEATYIDAEVEIGADTVIHPGAIIRGSTKIGKDAVISSGSEIKDSIIEDEVEIRQSIVTESRVGRGTKVGPFAQLRPQSELGEEVKIGNFVEVKKSQLDDGSKVSHLSYIGDATIGARANIGCGTITVNYDGKNKFRTEIGQDAFIGCNSNLVAPVSIGDRSFIAAGSTITDQVPEDSLAIARNRQTTKDGYYKKDN</sequence>
<dbReference type="InterPro" id="IPR005882">
    <property type="entry name" value="Bifunctional_GlmU"/>
</dbReference>
<evidence type="ECO:0000256" key="2">
    <source>
        <dbReference type="ARBA" id="ARBA00005166"/>
    </source>
</evidence>
<comment type="similarity">
    <text evidence="4 20">In the C-terminal section; belongs to the transferase hexapeptide repeat family.</text>
</comment>
<dbReference type="InterPro" id="IPR056729">
    <property type="entry name" value="GMPPB_C"/>
</dbReference>
<dbReference type="EC" id="2.3.1.157" evidence="20"/>
<comment type="cofactor">
    <cofactor evidence="20">
        <name>Mg(2+)</name>
        <dbReference type="ChEBI" id="CHEBI:18420"/>
    </cofactor>
    <text evidence="20">Binds 1 Mg(2+) ion per subunit.</text>
</comment>
<feature type="binding site" evidence="20">
    <location>
        <position position="439"/>
    </location>
    <ligand>
        <name>acetyl-CoA</name>
        <dbReference type="ChEBI" id="CHEBI:57288"/>
    </ligand>
</feature>
<dbReference type="SUPFAM" id="SSF53448">
    <property type="entry name" value="Nucleotide-diphospho-sugar transferases"/>
    <property type="match status" value="1"/>
</dbReference>
<keyword evidence="15 20" id="KW-0012">Acyltransferase</keyword>
<evidence type="ECO:0000256" key="19">
    <source>
        <dbReference type="ARBA" id="ARBA00049628"/>
    </source>
</evidence>
<feature type="active site" description="Proton acceptor" evidence="20">
    <location>
        <position position="362"/>
    </location>
</feature>
<comment type="catalytic activity">
    <reaction evidence="18 20">
        <text>N-acetyl-alpha-D-glucosamine 1-phosphate + UTP + H(+) = UDP-N-acetyl-alpha-D-glucosamine + diphosphate</text>
        <dbReference type="Rhea" id="RHEA:13509"/>
        <dbReference type="ChEBI" id="CHEBI:15378"/>
        <dbReference type="ChEBI" id="CHEBI:33019"/>
        <dbReference type="ChEBI" id="CHEBI:46398"/>
        <dbReference type="ChEBI" id="CHEBI:57705"/>
        <dbReference type="ChEBI" id="CHEBI:57776"/>
        <dbReference type="EC" id="2.7.7.23"/>
    </reaction>
</comment>
<reference evidence="24" key="3">
    <citation type="submission" date="2020-04" db="EMBL/GenBank/DDBJ databases">
        <authorList>
            <person name="Tanveer F."/>
            <person name="Xie Y."/>
            <person name="Shinwari Z.K."/>
        </authorList>
    </citation>
    <scope>NUCLEOTIDE SEQUENCE</scope>
    <source>
        <strain evidence="24">MOSEL-ME25</strain>
    </source>
</reference>
<feature type="binding site" evidence="20">
    <location>
        <begin position="77"/>
        <end position="78"/>
    </location>
    <ligand>
        <name>UDP-N-acetyl-alpha-D-glucosamine</name>
        <dbReference type="ChEBI" id="CHEBI:57705"/>
    </ligand>
</feature>
<evidence type="ECO:0000313" key="24">
    <source>
        <dbReference type="EMBL" id="MDB0580977.1"/>
    </source>
</evidence>
<dbReference type="GO" id="GO:0000287">
    <property type="term" value="F:magnesium ion binding"/>
    <property type="evidence" value="ECO:0007669"/>
    <property type="project" value="UniProtKB-UniRule"/>
</dbReference>
<dbReference type="RefSeq" id="WP_040106330.1">
    <property type="nucleotide sequence ID" value="NZ_JABEVU030000001.1"/>
</dbReference>
<feature type="binding site" evidence="20">
    <location>
        <position position="102"/>
    </location>
    <ligand>
        <name>Mg(2+)</name>
        <dbReference type="ChEBI" id="CHEBI:18420"/>
    </ligand>
</feature>
<comment type="caution">
    <text evidence="20">Lacks conserved residue(s) required for the propagation of feature annotation.</text>
</comment>
<dbReference type="OrthoDB" id="9775031at2"/>
<keyword evidence="13 20" id="KW-0573">Peptidoglycan synthesis</keyword>
<dbReference type="InterPro" id="IPR001451">
    <property type="entry name" value="Hexapep"/>
</dbReference>
<dbReference type="InterPro" id="IPR018357">
    <property type="entry name" value="Hexapep_transf_CS"/>
</dbReference>
<dbReference type="STRING" id="45670.SN16_09215"/>
<dbReference type="HAMAP" id="MF_01631">
    <property type="entry name" value="GlmU"/>
    <property type="match status" value="1"/>
</dbReference>
<evidence type="ECO:0000256" key="12">
    <source>
        <dbReference type="ARBA" id="ARBA00022960"/>
    </source>
</evidence>
<dbReference type="PANTHER" id="PTHR43584">
    <property type="entry name" value="NUCLEOTIDYL TRANSFERASE"/>
    <property type="match status" value="1"/>
</dbReference>
<reference evidence="26" key="2">
    <citation type="submission" date="2020-04" db="EMBL/GenBank/DDBJ databases">
        <title>Genome analysis and biological profiling of marine Cellulosimicrobium funkei MOSEL-ME6.</title>
        <authorList>
            <person name="Tanveer F."/>
            <person name="Xie Y."/>
            <person name="Shinwari Z.K."/>
        </authorList>
    </citation>
    <scope>NUCLEOTIDE SEQUENCE [LARGE SCALE GENOMIC DNA]</scope>
    <source>
        <strain evidence="26">MOSEL-ME25</strain>
    </source>
</reference>
<evidence type="ECO:0000313" key="25">
    <source>
        <dbReference type="Proteomes" id="UP000031546"/>
    </source>
</evidence>
<keyword evidence="10 20" id="KW-0677">Repeat</keyword>
<keyword evidence="7 20" id="KW-0808">Transferase</keyword>
<reference evidence="24 26" key="4">
    <citation type="submission" date="2022-12" db="EMBL/GenBank/DDBJ databases">
        <title>Genome analysis and biological profiling of marine Salinicoccus roseus MOSEL-ME25.</title>
        <authorList>
            <person name="Mirza F.T."/>
            <person name="Xie Y."/>
            <person name="Shinwari Z.K."/>
        </authorList>
    </citation>
    <scope>NUCLEOTIDE SEQUENCE [LARGE SCALE GENOMIC DNA]</scope>
    <source>
        <strain evidence="24 26">MOSEL-ME25</strain>
    </source>
</reference>
<evidence type="ECO:0000256" key="3">
    <source>
        <dbReference type="ARBA" id="ARBA00005208"/>
    </source>
</evidence>
<feature type="binding site" evidence="20">
    <location>
        <position position="376"/>
    </location>
    <ligand>
        <name>UDP-N-acetyl-alpha-D-glucosamine</name>
        <dbReference type="ChEBI" id="CHEBI:57705"/>
    </ligand>
</feature>
<feature type="domain" description="Nucleotidyl transferase" evidence="21">
    <location>
        <begin position="5"/>
        <end position="216"/>
    </location>
</feature>
<dbReference type="InterPro" id="IPR029044">
    <property type="entry name" value="Nucleotide-diphossugar_trans"/>
</dbReference>
<feature type="region of interest" description="Pyrophosphorylase" evidence="20">
    <location>
        <begin position="1"/>
        <end position="229"/>
    </location>
</feature>
<dbReference type="GO" id="GO:0005737">
    <property type="term" value="C:cytoplasm"/>
    <property type="evidence" value="ECO:0007669"/>
    <property type="project" value="UniProtKB-SubCell"/>
</dbReference>
<evidence type="ECO:0000256" key="15">
    <source>
        <dbReference type="ARBA" id="ARBA00023315"/>
    </source>
</evidence>
<accession>A0A0C2HFK3</accession>
<comment type="catalytic activity">
    <reaction evidence="17 20">
        <text>alpha-D-glucosamine 1-phosphate + acetyl-CoA = N-acetyl-alpha-D-glucosamine 1-phosphate + CoA + H(+)</text>
        <dbReference type="Rhea" id="RHEA:13725"/>
        <dbReference type="ChEBI" id="CHEBI:15378"/>
        <dbReference type="ChEBI" id="CHEBI:57287"/>
        <dbReference type="ChEBI" id="CHEBI:57288"/>
        <dbReference type="ChEBI" id="CHEBI:57776"/>
        <dbReference type="ChEBI" id="CHEBI:58516"/>
        <dbReference type="EC" id="2.3.1.157"/>
    </reaction>
</comment>
<evidence type="ECO:0000256" key="20">
    <source>
        <dbReference type="HAMAP-Rule" id="MF_01631"/>
    </source>
</evidence>
<evidence type="ECO:0000256" key="9">
    <source>
        <dbReference type="ARBA" id="ARBA00022723"/>
    </source>
</evidence>
<evidence type="ECO:0000256" key="17">
    <source>
        <dbReference type="ARBA" id="ARBA00048247"/>
    </source>
</evidence>
<comment type="subcellular location">
    <subcellularLocation>
        <location evidence="1 20">Cytoplasm</location>
    </subcellularLocation>
</comment>
<evidence type="ECO:0000256" key="6">
    <source>
        <dbReference type="ARBA" id="ARBA00022490"/>
    </source>
</evidence>
<proteinExistence type="inferred from homology"/>
<feature type="binding site" evidence="20">
    <location>
        <begin position="8"/>
        <end position="11"/>
    </location>
    <ligand>
        <name>UDP-N-acetyl-alpha-D-glucosamine</name>
        <dbReference type="ChEBI" id="CHEBI:57705"/>
    </ligand>
</feature>
<dbReference type="GO" id="GO:0016020">
    <property type="term" value="C:membrane"/>
    <property type="evidence" value="ECO:0007669"/>
    <property type="project" value="GOC"/>
</dbReference>
<comment type="similarity">
    <text evidence="5 20">In the N-terminal section; belongs to the N-acetylglucosamine-1-phosphate uridyltransferase family.</text>
</comment>
<dbReference type="UniPathway" id="UPA00973"/>
<dbReference type="Proteomes" id="UP000031546">
    <property type="component" value="Unassembled WGS sequence"/>
</dbReference>
<feature type="binding site" evidence="20">
    <location>
        <position position="22"/>
    </location>
    <ligand>
        <name>UDP-N-acetyl-alpha-D-glucosamine</name>
        <dbReference type="ChEBI" id="CHEBI:57705"/>
    </ligand>
</feature>
<dbReference type="AlphaFoldDB" id="A0A0C2HFK3"/>
<organism evidence="23 25">
    <name type="scientific">Salinicoccus roseus</name>
    <dbReference type="NCBI Taxonomy" id="45670"/>
    <lineage>
        <taxon>Bacteria</taxon>
        <taxon>Bacillati</taxon>
        <taxon>Bacillota</taxon>
        <taxon>Bacilli</taxon>
        <taxon>Bacillales</taxon>
        <taxon>Staphylococcaceae</taxon>
        <taxon>Salinicoccus</taxon>
    </lineage>
</organism>
<dbReference type="GO" id="GO:0009245">
    <property type="term" value="P:lipid A biosynthetic process"/>
    <property type="evidence" value="ECO:0007669"/>
    <property type="project" value="UniProtKB-UniRule"/>
</dbReference>